<keyword evidence="1" id="KW-0812">Transmembrane</keyword>
<reference evidence="2" key="2">
    <citation type="journal article" date="2015" name="Data Brief">
        <title>Shoot transcriptome of the giant reed, Arundo donax.</title>
        <authorList>
            <person name="Barrero R.A."/>
            <person name="Guerrero F.D."/>
            <person name="Moolhuijzen P."/>
            <person name="Goolsby J.A."/>
            <person name="Tidwell J."/>
            <person name="Bellgard S.E."/>
            <person name="Bellgard M.I."/>
        </authorList>
    </citation>
    <scope>NUCLEOTIDE SEQUENCE</scope>
    <source>
        <tissue evidence="2">Shoot tissue taken approximately 20 cm above the soil surface</tissue>
    </source>
</reference>
<reference evidence="2" key="1">
    <citation type="submission" date="2014-09" db="EMBL/GenBank/DDBJ databases">
        <authorList>
            <person name="Magalhaes I.L.F."/>
            <person name="Oliveira U."/>
            <person name="Santos F.R."/>
            <person name="Vidigal T.H.D.A."/>
            <person name="Brescovit A.D."/>
            <person name="Santos A.J."/>
        </authorList>
    </citation>
    <scope>NUCLEOTIDE SEQUENCE</scope>
    <source>
        <tissue evidence="2">Shoot tissue taken approximately 20 cm above the soil surface</tissue>
    </source>
</reference>
<protein>
    <submittedName>
        <fullName evidence="2">Uncharacterized protein</fullName>
    </submittedName>
</protein>
<accession>A0A0A9CFZ7</accession>
<keyword evidence="1" id="KW-0472">Membrane</keyword>
<evidence type="ECO:0000256" key="1">
    <source>
        <dbReference type="SAM" id="Phobius"/>
    </source>
</evidence>
<dbReference type="AlphaFoldDB" id="A0A0A9CFZ7"/>
<organism evidence="2">
    <name type="scientific">Arundo donax</name>
    <name type="common">Giant reed</name>
    <name type="synonym">Donax arundinaceus</name>
    <dbReference type="NCBI Taxonomy" id="35708"/>
    <lineage>
        <taxon>Eukaryota</taxon>
        <taxon>Viridiplantae</taxon>
        <taxon>Streptophyta</taxon>
        <taxon>Embryophyta</taxon>
        <taxon>Tracheophyta</taxon>
        <taxon>Spermatophyta</taxon>
        <taxon>Magnoliopsida</taxon>
        <taxon>Liliopsida</taxon>
        <taxon>Poales</taxon>
        <taxon>Poaceae</taxon>
        <taxon>PACMAD clade</taxon>
        <taxon>Arundinoideae</taxon>
        <taxon>Arundineae</taxon>
        <taxon>Arundo</taxon>
    </lineage>
</organism>
<evidence type="ECO:0000313" key="2">
    <source>
        <dbReference type="EMBL" id="JAD75219.1"/>
    </source>
</evidence>
<dbReference type="EMBL" id="GBRH01222676">
    <property type="protein sequence ID" value="JAD75219.1"/>
    <property type="molecule type" value="Transcribed_RNA"/>
</dbReference>
<name>A0A0A9CFZ7_ARUDO</name>
<keyword evidence="1" id="KW-1133">Transmembrane helix</keyword>
<proteinExistence type="predicted"/>
<sequence>MMILLLVWIGLVWTRLWMKALLLVRIKIGCQIWTSMGVLMRFLVRITALSYVAAIYLGLTCWHPKREIRMLSMRVRLFSQYLLLVLQMF</sequence>
<feature type="transmembrane region" description="Helical" evidence="1">
    <location>
        <begin position="42"/>
        <end position="62"/>
    </location>
</feature>